<proteinExistence type="predicted"/>
<dbReference type="VEuPathDB" id="FungiDB:F503_05293"/>
<organism evidence="2 3">
    <name type="scientific">Ophiostoma piceae (strain UAMH 11346)</name>
    <name type="common">Sap stain fungus</name>
    <dbReference type="NCBI Taxonomy" id="1262450"/>
    <lineage>
        <taxon>Eukaryota</taxon>
        <taxon>Fungi</taxon>
        <taxon>Dikarya</taxon>
        <taxon>Ascomycota</taxon>
        <taxon>Pezizomycotina</taxon>
        <taxon>Sordariomycetes</taxon>
        <taxon>Sordariomycetidae</taxon>
        <taxon>Ophiostomatales</taxon>
        <taxon>Ophiostomataceae</taxon>
        <taxon>Ophiostoma</taxon>
    </lineage>
</organism>
<evidence type="ECO:0000313" key="3">
    <source>
        <dbReference type="Proteomes" id="UP000016923"/>
    </source>
</evidence>
<dbReference type="PANTHER" id="PTHR28061">
    <property type="entry name" value="INO EIGHTY SUBUNIT 4"/>
    <property type="match status" value="1"/>
</dbReference>
<dbReference type="AlphaFoldDB" id="S3CU31"/>
<feature type="compositionally biased region" description="Low complexity" evidence="1">
    <location>
        <begin position="255"/>
        <end position="266"/>
    </location>
</feature>
<dbReference type="EMBL" id="KE148146">
    <property type="protein sequence ID" value="EPE10198.1"/>
    <property type="molecule type" value="Genomic_DNA"/>
</dbReference>
<dbReference type="Proteomes" id="UP000016923">
    <property type="component" value="Unassembled WGS sequence"/>
</dbReference>
<dbReference type="Pfam" id="PF08193">
    <property type="entry name" value="INO80_Ies4"/>
    <property type="match status" value="1"/>
</dbReference>
<feature type="compositionally biased region" description="Basic residues" evidence="1">
    <location>
        <begin position="149"/>
        <end position="159"/>
    </location>
</feature>
<reference evidence="2 3" key="1">
    <citation type="journal article" date="2013" name="BMC Genomics">
        <title>The genome and transcriptome of the pine saprophyte Ophiostoma piceae, and a comparison with the bark beetle-associated pine pathogen Grosmannia clavigera.</title>
        <authorList>
            <person name="Haridas S."/>
            <person name="Wang Y."/>
            <person name="Lim L."/>
            <person name="Massoumi Alamouti S."/>
            <person name="Jackman S."/>
            <person name="Docking R."/>
            <person name="Robertson G."/>
            <person name="Birol I."/>
            <person name="Bohlmann J."/>
            <person name="Breuil C."/>
        </authorList>
    </citation>
    <scope>NUCLEOTIDE SEQUENCE [LARGE SCALE GENOMIC DNA]</scope>
    <source>
        <strain evidence="2 3">UAMH 11346</strain>
    </source>
</reference>
<evidence type="ECO:0000313" key="2">
    <source>
        <dbReference type="EMBL" id="EPE10198.1"/>
    </source>
</evidence>
<accession>S3CU31</accession>
<feature type="region of interest" description="Disordered" evidence="1">
    <location>
        <begin position="234"/>
        <end position="293"/>
    </location>
</feature>
<feature type="compositionally biased region" description="Low complexity" evidence="1">
    <location>
        <begin position="34"/>
        <end position="48"/>
    </location>
</feature>
<protein>
    <recommendedName>
        <fullName evidence="4">Duf1711 domain protein</fullName>
    </recommendedName>
</protein>
<evidence type="ECO:0000256" key="1">
    <source>
        <dbReference type="SAM" id="MobiDB-lite"/>
    </source>
</evidence>
<dbReference type="OMA" id="KPCRRWA"/>
<keyword evidence="3" id="KW-1185">Reference proteome</keyword>
<sequence length="293" mass="29493">MSSKERRKSDKSSSGIVTFTVPPEKLRAILKNNTSASTPTPSTPLPSSHDTDAATAPSSPDNKHLNVASANESMPSTPSGNHGTLAAGSFTGADTPGGTPIAPPNGLAGDSPLKKKGVKRSAAAAGVDGTGSAGPGSVNGDTPAPAPRVRSKPGPKKKAKLDDSMVEIKGGAGGAHKLGPKASMGAINAGLRALDRSGKPCRKWVKRGFRLKSFTGVTWVIPRWKAPPRHVLDATPSGEESMSATAPAYGKTKETNGAATGNGNKAATEDVEMANAPTPSAEPVTAAATPVAA</sequence>
<dbReference type="GO" id="GO:0006338">
    <property type="term" value="P:chromatin remodeling"/>
    <property type="evidence" value="ECO:0007669"/>
    <property type="project" value="InterPro"/>
</dbReference>
<dbReference type="HOGENOM" id="CLU_058488_0_0_1"/>
<gene>
    <name evidence="2" type="ORF">F503_05293</name>
</gene>
<dbReference type="OrthoDB" id="4093188at2759"/>
<feature type="region of interest" description="Disordered" evidence="1">
    <location>
        <begin position="1"/>
        <end position="163"/>
    </location>
</feature>
<dbReference type="GO" id="GO:0031011">
    <property type="term" value="C:Ino80 complex"/>
    <property type="evidence" value="ECO:0007669"/>
    <property type="project" value="InterPro"/>
</dbReference>
<feature type="compositionally biased region" description="Low complexity" evidence="1">
    <location>
        <begin position="276"/>
        <end position="293"/>
    </location>
</feature>
<dbReference type="PANTHER" id="PTHR28061:SF1">
    <property type="entry name" value="INO80 COMPLEX SUBUNIT 4"/>
    <property type="match status" value="1"/>
</dbReference>
<evidence type="ECO:0008006" key="4">
    <source>
        <dbReference type="Google" id="ProtNLM"/>
    </source>
</evidence>
<dbReference type="STRING" id="1262450.S3CU31"/>
<dbReference type="eggNOG" id="ENOG502SECK">
    <property type="taxonomic scope" value="Eukaryota"/>
</dbReference>
<dbReference type="InterPro" id="IPR013175">
    <property type="entry name" value="INO80_su_Ies4"/>
</dbReference>
<name>S3CU31_OPHP1</name>
<feature type="compositionally biased region" description="Polar residues" evidence="1">
    <location>
        <begin position="68"/>
        <end position="82"/>
    </location>
</feature>